<reference evidence="1" key="2">
    <citation type="journal article" date="2021" name="PeerJ">
        <title>Extensive microbial diversity within the chicken gut microbiome revealed by metagenomics and culture.</title>
        <authorList>
            <person name="Gilroy R."/>
            <person name="Ravi A."/>
            <person name="Getino M."/>
            <person name="Pursley I."/>
            <person name="Horton D.L."/>
            <person name="Alikhan N.F."/>
            <person name="Baker D."/>
            <person name="Gharbi K."/>
            <person name="Hall N."/>
            <person name="Watson M."/>
            <person name="Adriaenssens E.M."/>
            <person name="Foster-Nyarko E."/>
            <person name="Jarju S."/>
            <person name="Secka A."/>
            <person name="Antonio M."/>
            <person name="Oren A."/>
            <person name="Chaudhuri R.R."/>
            <person name="La Ragione R."/>
            <person name="Hildebrand F."/>
            <person name="Pallen M.J."/>
        </authorList>
    </citation>
    <scope>NUCLEOTIDE SEQUENCE</scope>
    <source>
        <strain evidence="1">USAMLcec3-3695</strain>
    </source>
</reference>
<proteinExistence type="predicted"/>
<evidence type="ECO:0000313" key="1">
    <source>
        <dbReference type="EMBL" id="HIU56194.1"/>
    </source>
</evidence>
<dbReference type="Proteomes" id="UP000824109">
    <property type="component" value="Unassembled WGS sequence"/>
</dbReference>
<reference evidence="1" key="1">
    <citation type="submission" date="2020-10" db="EMBL/GenBank/DDBJ databases">
        <authorList>
            <person name="Gilroy R."/>
        </authorList>
    </citation>
    <scope>NUCLEOTIDE SEQUENCE</scope>
    <source>
        <strain evidence="1">USAMLcec3-3695</strain>
    </source>
</reference>
<protein>
    <submittedName>
        <fullName evidence="1">Uncharacterized protein</fullName>
    </submittedName>
</protein>
<comment type="caution">
    <text evidence="1">The sequence shown here is derived from an EMBL/GenBank/DDBJ whole genome shotgun (WGS) entry which is preliminary data.</text>
</comment>
<evidence type="ECO:0000313" key="2">
    <source>
        <dbReference type="Proteomes" id="UP000824109"/>
    </source>
</evidence>
<gene>
    <name evidence="1" type="ORF">IAA61_00105</name>
</gene>
<dbReference type="EMBL" id="DVNB01000002">
    <property type="protein sequence ID" value="HIU56194.1"/>
    <property type="molecule type" value="Genomic_DNA"/>
</dbReference>
<organism evidence="1 2">
    <name type="scientific">Candidatus Ornithomonoglobus merdipullorum</name>
    <dbReference type="NCBI Taxonomy" id="2840895"/>
    <lineage>
        <taxon>Bacteria</taxon>
        <taxon>Bacillati</taxon>
        <taxon>Bacillota</taxon>
        <taxon>Clostridia</taxon>
        <taxon>Candidatus Ornithomonoglobus</taxon>
    </lineage>
</organism>
<sequence>MAEIRLQNEIKRILENEILPDISIPELRGIKVYKHDIPLTTEFEGDEEDTYFPCCIVKTCGGEIEKASDPQKTTVEIVIAIKDESENMSGHETLMIVIQRIRDYFLKHVGIRGEFRMKFPLKWNISDAFTTPYFIGNVVTVWELDAMRFDDPLGFL</sequence>
<name>A0A9D1SDA7_9FIRM</name>
<accession>A0A9D1SDA7</accession>
<dbReference type="AlphaFoldDB" id="A0A9D1SDA7"/>